<gene>
    <name evidence="9" type="ORF">HKI87_06g40730</name>
</gene>
<dbReference type="PANTHER" id="PTHR30071:SF1">
    <property type="entry name" value="CYTOCHROME B_B6 PROTEIN-RELATED"/>
    <property type="match status" value="1"/>
</dbReference>
<dbReference type="NCBIfam" id="TIGR03144">
    <property type="entry name" value="cytochr_II_ccsB"/>
    <property type="match status" value="1"/>
</dbReference>
<keyword evidence="5 7" id="KW-0472">Membrane</keyword>
<feature type="domain" description="Cytochrome c assembly protein" evidence="8">
    <location>
        <begin position="138"/>
        <end position="375"/>
    </location>
</feature>
<evidence type="ECO:0000313" key="10">
    <source>
        <dbReference type="Proteomes" id="UP001472866"/>
    </source>
</evidence>
<organism evidence="9 10">
    <name type="scientific">Chloropicon roscoffensis</name>
    <dbReference type="NCBI Taxonomy" id="1461544"/>
    <lineage>
        <taxon>Eukaryota</taxon>
        <taxon>Viridiplantae</taxon>
        <taxon>Chlorophyta</taxon>
        <taxon>Chloropicophyceae</taxon>
        <taxon>Chloropicales</taxon>
        <taxon>Chloropicaceae</taxon>
        <taxon>Chloropicon</taxon>
    </lineage>
</organism>
<reference evidence="9 10" key="1">
    <citation type="submission" date="2024-03" db="EMBL/GenBank/DDBJ databases">
        <title>Complete genome sequence of the green alga Chloropicon roscoffensis RCC1871.</title>
        <authorList>
            <person name="Lemieux C."/>
            <person name="Pombert J.-F."/>
            <person name="Otis C."/>
            <person name="Turmel M."/>
        </authorList>
    </citation>
    <scope>NUCLEOTIDE SEQUENCE [LARGE SCALE GENOMIC DNA]</scope>
    <source>
        <strain evidence="9 10">RCC1871</strain>
    </source>
</reference>
<comment type="subcellular location">
    <subcellularLocation>
        <location evidence="1">Membrane</location>
        <topology evidence="1">Multi-pass membrane protein</topology>
    </subcellularLocation>
</comment>
<dbReference type="GO" id="GO:0005886">
    <property type="term" value="C:plasma membrane"/>
    <property type="evidence" value="ECO:0007669"/>
    <property type="project" value="TreeGrafter"/>
</dbReference>
<dbReference type="Proteomes" id="UP001472866">
    <property type="component" value="Chromosome 06"/>
</dbReference>
<evidence type="ECO:0000256" key="3">
    <source>
        <dbReference type="ARBA" id="ARBA00022748"/>
    </source>
</evidence>
<feature type="transmembrane region" description="Helical" evidence="7">
    <location>
        <begin position="143"/>
        <end position="161"/>
    </location>
</feature>
<name>A0AAX4P9M7_9CHLO</name>
<evidence type="ECO:0000256" key="5">
    <source>
        <dbReference type="ARBA" id="ARBA00023136"/>
    </source>
</evidence>
<evidence type="ECO:0000256" key="6">
    <source>
        <dbReference type="SAM" id="MobiDB-lite"/>
    </source>
</evidence>
<feature type="region of interest" description="Disordered" evidence="6">
    <location>
        <begin position="16"/>
        <end position="44"/>
    </location>
</feature>
<evidence type="ECO:0000256" key="2">
    <source>
        <dbReference type="ARBA" id="ARBA00022692"/>
    </source>
</evidence>
<dbReference type="HAMAP" id="MF_01391">
    <property type="entry name" value="CytC_CcsA"/>
    <property type="match status" value="1"/>
</dbReference>
<dbReference type="InterPro" id="IPR045062">
    <property type="entry name" value="Cyt_c_biogenesis_CcsA/CcmC"/>
</dbReference>
<feature type="transmembrane region" description="Helical" evidence="7">
    <location>
        <begin position="113"/>
        <end position="131"/>
    </location>
</feature>
<feature type="transmembrane region" description="Helical" evidence="7">
    <location>
        <begin position="350"/>
        <end position="374"/>
    </location>
</feature>
<dbReference type="EMBL" id="CP151506">
    <property type="protein sequence ID" value="WZN62536.1"/>
    <property type="molecule type" value="Genomic_DNA"/>
</dbReference>
<evidence type="ECO:0000313" key="9">
    <source>
        <dbReference type="EMBL" id="WZN62536.1"/>
    </source>
</evidence>
<protein>
    <submittedName>
        <fullName evidence="9">Cytochrome c biogenesis protein CcsA</fullName>
    </submittedName>
</protein>
<keyword evidence="2 7" id="KW-0812">Transmembrane</keyword>
<evidence type="ECO:0000259" key="8">
    <source>
        <dbReference type="Pfam" id="PF01578"/>
    </source>
</evidence>
<feature type="transmembrane region" description="Helical" evidence="7">
    <location>
        <begin position="208"/>
        <end position="234"/>
    </location>
</feature>
<dbReference type="PANTHER" id="PTHR30071">
    <property type="entry name" value="HEME EXPORTER PROTEIN C"/>
    <property type="match status" value="1"/>
</dbReference>
<keyword evidence="4 7" id="KW-1133">Transmembrane helix</keyword>
<evidence type="ECO:0000256" key="1">
    <source>
        <dbReference type="ARBA" id="ARBA00004141"/>
    </source>
</evidence>
<keyword evidence="10" id="KW-1185">Reference proteome</keyword>
<feature type="transmembrane region" description="Helical" evidence="7">
    <location>
        <begin position="323"/>
        <end position="338"/>
    </location>
</feature>
<accession>A0AAX4P9M7</accession>
<evidence type="ECO:0000256" key="4">
    <source>
        <dbReference type="ARBA" id="ARBA00022989"/>
    </source>
</evidence>
<proteinExistence type="inferred from homology"/>
<feature type="transmembrane region" description="Helical" evidence="7">
    <location>
        <begin position="168"/>
        <end position="188"/>
    </location>
</feature>
<dbReference type="AlphaFoldDB" id="A0AAX4P9M7"/>
<dbReference type="Pfam" id="PF01578">
    <property type="entry name" value="Cytochrom_C_asm"/>
    <property type="match status" value="1"/>
</dbReference>
<dbReference type="GO" id="GO:0020037">
    <property type="term" value="F:heme binding"/>
    <property type="evidence" value="ECO:0007669"/>
    <property type="project" value="InterPro"/>
</dbReference>
<feature type="transmembrane region" description="Helical" evidence="7">
    <location>
        <begin position="285"/>
        <end position="308"/>
    </location>
</feature>
<sequence>MVVTSTRFRSGFECGRRGGSCASSSGTRPRAPNRERASPCAGRRAPPCPRALPVVATSPEEAYQVSTSALVTLSTFEQVLGKVGFGSLFATTGLYWSKAAFGKLKGHGTLEKSTMASANFALLVLLVLRWVDAGHFPLSNMYESLLFLSWGISSVHFYLAYKIPQSGVAGTLTSPTALGVLAFATLILPPELQRATALVPALKSNWLFMHVSVMMMSYATLLVGSLMSFGFLVIDLLAGEGASLPALGAAEAAAAPEAELAEPEKADEEDSYGGKRDLLETCDDLAYRSIGLGFAFLTIGIISGAVWANEAWGSYWSWDPKETWALITWLFYAVYLHGRIYKDWSPKKTAAVSASGFVIVWICYVGVNLFGVGLHSYGFFSK</sequence>
<evidence type="ECO:0000256" key="7">
    <source>
        <dbReference type="SAM" id="Phobius"/>
    </source>
</evidence>
<dbReference type="InterPro" id="IPR017562">
    <property type="entry name" value="Cyt_c_biogenesis_CcsA"/>
</dbReference>
<dbReference type="GO" id="GO:0017004">
    <property type="term" value="P:cytochrome complex assembly"/>
    <property type="evidence" value="ECO:0007669"/>
    <property type="project" value="UniProtKB-KW"/>
</dbReference>
<keyword evidence="3" id="KW-0201">Cytochrome c-type biogenesis</keyword>
<dbReference type="InterPro" id="IPR002541">
    <property type="entry name" value="Cyt_c_assembly"/>
</dbReference>